<dbReference type="GO" id="GO:0016787">
    <property type="term" value="F:hydrolase activity"/>
    <property type="evidence" value="ECO:0007669"/>
    <property type="project" value="InterPro"/>
</dbReference>
<dbReference type="GO" id="GO:0003677">
    <property type="term" value="F:DNA binding"/>
    <property type="evidence" value="ECO:0007669"/>
    <property type="project" value="InterPro"/>
</dbReference>
<protein>
    <recommendedName>
        <fullName evidence="1">Helicase/UvrB N-terminal domain-containing protein</fullName>
    </recommendedName>
</protein>
<dbReference type="GO" id="GO:0005524">
    <property type="term" value="F:ATP binding"/>
    <property type="evidence" value="ECO:0007669"/>
    <property type="project" value="InterPro"/>
</dbReference>
<dbReference type="SUPFAM" id="SSF52540">
    <property type="entry name" value="P-loop containing nucleoside triphosphate hydrolases"/>
    <property type="match status" value="2"/>
</dbReference>
<sequence length="1100" mass="126767">MAKRKSRGPQQHAFRNKLLLNQWLISLFGIDPLAEHKVNGKAVRPFHKLAEPIRDPRLEGLDKDNLHFFYHHLGDSPLFSYADPKADVPGFRISRDMLLTYEQNIVRHTQAINEKRHRPVVWKYYQWLTLLFVEIYLDRFFGNREGLLADLNAFALRFNRHWDDYADVPPYNDDDLNKLCMQNATGSGKTLLMHVNLLQYRHYAAKHGKDKELSRVILLTPNERLSEQHITEFRESDISAGSYLQSRGGLFGLAQGLERVDVLEITKLADQEGPNTIATRSLGDQNLLLVDEGHRGLSGNKAKEEENAWFKRRGKLCEKGFTFEYSATFEQAVAVAKSDKFENTYAKTVIFDYSYRWFYEDGFGKDYQILNLPESFEEAHSVYMTACLLKFYQQLRIYEEKAKDFETFNLEKPLWVFVGSTVSSGKMSKDEQIVATDVALIIQFIADFLDNSQVATRRMHEILTGKGQDTGLLDSQGNDIFAGAFTYLARAMNGGEDASALYRDILARLFNHAAGGHLSLDRIKGESGEVALRVGTSETAFGLINVGDAKSLCDHVAEVAAQNGTRLTLEDSDFTEAMFASVKDSTSPVNLLIGSKKFVEGWDCWRVSTMGLMHVGRSEGSQIIQLFGRGVRLKGYEWSLKRSGHSHASLRPTFIEELETLNVFGIEADFMEKFREFLKEEGLPGNERRKIITIPLNVTYDFGKKLKILRPKRKASDGKEYDFKKDAAVPTVGDIPDYMTLGTVVSDWYPRIQAMQSRGTSLATQKDKVSLREQHLALLDYDTLFFELERFKRERSWYNFNITKDGIRRLLGDPNWYTLYLPETRLNPATFDGVLLLQQVALELLKRYCDHYYNYRKREYIEPRLELRDLTPDDDNIPQEEFYQLIVDGDEEQVIQGIQQIKKDLEQKKDDLLKIGDLNACNFGKHLFQPLFHVRRGGKITILPVALNESEYQFVTDLKSWCDGHKAALEKEGMELFLLRNMSRGKGVGFFEAGNFHPDFILWMLIGGKQYVTFIEPHGLLHEGPASEKVLFYKRIKDVEQRLKDPTVILNSFILSWTQYPQLKWDKTQDELEDMHVLFMQDDRDRYIDKLFDRLRGMVE</sequence>
<dbReference type="AlphaFoldDB" id="A0A7W7Y3D9"/>
<evidence type="ECO:0000313" key="3">
    <source>
        <dbReference type="Proteomes" id="UP000528322"/>
    </source>
</evidence>
<dbReference type="InterPro" id="IPR006935">
    <property type="entry name" value="Helicase/UvrB_N"/>
</dbReference>
<dbReference type="Proteomes" id="UP000528322">
    <property type="component" value="Unassembled WGS sequence"/>
</dbReference>
<dbReference type="Pfam" id="PF04851">
    <property type="entry name" value="ResIII"/>
    <property type="match status" value="1"/>
</dbReference>
<reference evidence="2 3" key="1">
    <citation type="submission" date="2020-08" db="EMBL/GenBank/DDBJ databases">
        <title>Genomic Encyclopedia of Type Strains, Phase IV (KMG-IV): sequencing the most valuable type-strain genomes for metagenomic binning, comparative biology and taxonomic classification.</title>
        <authorList>
            <person name="Goeker M."/>
        </authorList>
    </citation>
    <scope>NUCLEOTIDE SEQUENCE [LARGE SCALE GENOMIC DNA]</scope>
    <source>
        <strain evidence="2 3">DSM 22071</strain>
    </source>
</reference>
<evidence type="ECO:0000313" key="2">
    <source>
        <dbReference type="EMBL" id="MBB5021365.1"/>
    </source>
</evidence>
<dbReference type="EMBL" id="JACHID010000003">
    <property type="protein sequence ID" value="MBB5021365.1"/>
    <property type="molecule type" value="Genomic_DNA"/>
</dbReference>
<name>A0A7W7Y3D9_9BACT</name>
<evidence type="ECO:0000259" key="1">
    <source>
        <dbReference type="Pfam" id="PF04851"/>
    </source>
</evidence>
<dbReference type="RefSeq" id="WP_183729927.1">
    <property type="nucleotide sequence ID" value="NZ_JACHID010000003.1"/>
</dbReference>
<proteinExistence type="predicted"/>
<dbReference type="InterPro" id="IPR027417">
    <property type="entry name" value="P-loop_NTPase"/>
</dbReference>
<dbReference type="Gene3D" id="3.40.50.300">
    <property type="entry name" value="P-loop containing nucleotide triphosphate hydrolases"/>
    <property type="match status" value="1"/>
</dbReference>
<gene>
    <name evidence="2" type="ORF">HNR37_000674</name>
</gene>
<keyword evidence="3" id="KW-1185">Reference proteome</keyword>
<comment type="caution">
    <text evidence="2">The sequence shown here is derived from an EMBL/GenBank/DDBJ whole genome shotgun (WGS) entry which is preliminary data.</text>
</comment>
<organism evidence="2 3">
    <name type="scientific">Desulfurispira natronophila</name>
    <dbReference type="NCBI Taxonomy" id="682562"/>
    <lineage>
        <taxon>Bacteria</taxon>
        <taxon>Pseudomonadati</taxon>
        <taxon>Chrysiogenota</taxon>
        <taxon>Chrysiogenia</taxon>
        <taxon>Chrysiogenales</taxon>
        <taxon>Chrysiogenaceae</taxon>
        <taxon>Desulfurispira</taxon>
    </lineage>
</organism>
<feature type="domain" description="Helicase/UvrB N-terminal" evidence="1">
    <location>
        <begin position="175"/>
        <end position="329"/>
    </location>
</feature>
<accession>A0A7W7Y3D9</accession>